<accession>A0AAJ0GN22</accession>
<name>A0AAJ0GN22_9PEZI</name>
<dbReference type="GeneID" id="87889861"/>
<dbReference type="RefSeq" id="XP_062718793.1">
    <property type="nucleotide sequence ID" value="XM_062871032.1"/>
</dbReference>
<proteinExistence type="predicted"/>
<protein>
    <submittedName>
        <fullName evidence="1">Uncharacterized protein</fullName>
    </submittedName>
</protein>
<dbReference type="AlphaFoldDB" id="A0AAJ0GN22"/>
<dbReference type="EMBL" id="JAUDZG010000006">
    <property type="protein sequence ID" value="KAK3303013.1"/>
    <property type="molecule type" value="Genomic_DNA"/>
</dbReference>
<organism evidence="1 2">
    <name type="scientific">Chaetomium strumarium</name>
    <dbReference type="NCBI Taxonomy" id="1170767"/>
    <lineage>
        <taxon>Eukaryota</taxon>
        <taxon>Fungi</taxon>
        <taxon>Dikarya</taxon>
        <taxon>Ascomycota</taxon>
        <taxon>Pezizomycotina</taxon>
        <taxon>Sordariomycetes</taxon>
        <taxon>Sordariomycetidae</taxon>
        <taxon>Sordariales</taxon>
        <taxon>Chaetomiaceae</taxon>
        <taxon>Chaetomium</taxon>
    </lineage>
</organism>
<evidence type="ECO:0000313" key="2">
    <source>
        <dbReference type="Proteomes" id="UP001273166"/>
    </source>
</evidence>
<reference evidence="1" key="2">
    <citation type="submission" date="2023-06" db="EMBL/GenBank/DDBJ databases">
        <authorList>
            <consortium name="Lawrence Berkeley National Laboratory"/>
            <person name="Mondo S.J."/>
            <person name="Hensen N."/>
            <person name="Bonometti L."/>
            <person name="Westerberg I."/>
            <person name="Brannstrom I.O."/>
            <person name="Guillou S."/>
            <person name="Cros-Aarteil S."/>
            <person name="Calhoun S."/>
            <person name="Haridas S."/>
            <person name="Kuo A."/>
            <person name="Pangilinan J."/>
            <person name="Riley R."/>
            <person name="Labutti K."/>
            <person name="Andreopoulos B."/>
            <person name="Lipzen A."/>
            <person name="Chen C."/>
            <person name="Yanf M."/>
            <person name="Daum C."/>
            <person name="Ng V."/>
            <person name="Clum A."/>
            <person name="Steindorff A."/>
            <person name="Ohm R."/>
            <person name="Martin F."/>
            <person name="Silar P."/>
            <person name="Natvig D."/>
            <person name="Lalanne C."/>
            <person name="Gautier V."/>
            <person name="Ament-Velasquez S.L."/>
            <person name="Kruys A."/>
            <person name="Hutchinson M.I."/>
            <person name="Powell A.J."/>
            <person name="Barry K."/>
            <person name="Miller A.N."/>
            <person name="Grigoriev I.V."/>
            <person name="Debuchy R."/>
            <person name="Gladieux P."/>
            <person name="Thoren M.H."/>
            <person name="Johannesson H."/>
        </authorList>
    </citation>
    <scope>NUCLEOTIDE SEQUENCE</scope>
    <source>
        <strain evidence="1">CBS 333.67</strain>
    </source>
</reference>
<sequence length="478" mass="53657">MASKIFLHILASYQTAAPPFARYWSLAEWNTSHPKGAFPSGDTLEGTWATSTVSTEGEVDEESSKESLDLFKPVTKDVVRLLHTFHEKRPDEFDSFSALMAVVEQQAVEGLSSEDLESYTRPLLRIQQIISALSILNRDDVTELKQRFREEYAALQEVAEKTGLRWRAFAKEDEDGTAAKVQQVHADCPQEPDIEATPAVTQPKRPSLWEVCDLQSAVPAYAHYFDDCKEAIKKLIKTQQEFIQSKKARNEVTIDVNPETETNPQDVEEAAAMLSDTFRGFARQAGDIHSFLSLLPDRALVSAIVSRVCRDILNLLAALTEWYGLRTSYLARTWHEAVKSSSLKLKELRAEMQRDYEELRRSTQLVTVNTDIKTVQDDIASLSATDRFGAFRPSVVGHHEGGHAKRVAYLGEFRGTYIPITQPARASDLVYTCLRKRKIGDVVVSTLIRQGAAESLKPNLPRSESAYAKLKTAYLSDQ</sequence>
<keyword evidence="2" id="KW-1185">Reference proteome</keyword>
<reference evidence="1" key="1">
    <citation type="journal article" date="2023" name="Mol. Phylogenet. Evol.">
        <title>Genome-scale phylogeny and comparative genomics of the fungal order Sordariales.</title>
        <authorList>
            <person name="Hensen N."/>
            <person name="Bonometti L."/>
            <person name="Westerberg I."/>
            <person name="Brannstrom I.O."/>
            <person name="Guillou S."/>
            <person name="Cros-Aarteil S."/>
            <person name="Calhoun S."/>
            <person name="Haridas S."/>
            <person name="Kuo A."/>
            <person name="Mondo S."/>
            <person name="Pangilinan J."/>
            <person name="Riley R."/>
            <person name="LaButti K."/>
            <person name="Andreopoulos B."/>
            <person name="Lipzen A."/>
            <person name="Chen C."/>
            <person name="Yan M."/>
            <person name="Daum C."/>
            <person name="Ng V."/>
            <person name="Clum A."/>
            <person name="Steindorff A."/>
            <person name="Ohm R.A."/>
            <person name="Martin F."/>
            <person name="Silar P."/>
            <person name="Natvig D.O."/>
            <person name="Lalanne C."/>
            <person name="Gautier V."/>
            <person name="Ament-Velasquez S.L."/>
            <person name="Kruys A."/>
            <person name="Hutchinson M.I."/>
            <person name="Powell A.J."/>
            <person name="Barry K."/>
            <person name="Miller A.N."/>
            <person name="Grigoriev I.V."/>
            <person name="Debuchy R."/>
            <person name="Gladieux P."/>
            <person name="Hiltunen Thoren M."/>
            <person name="Johannesson H."/>
        </authorList>
    </citation>
    <scope>NUCLEOTIDE SEQUENCE</scope>
    <source>
        <strain evidence="1">CBS 333.67</strain>
    </source>
</reference>
<comment type="caution">
    <text evidence="1">The sequence shown here is derived from an EMBL/GenBank/DDBJ whole genome shotgun (WGS) entry which is preliminary data.</text>
</comment>
<gene>
    <name evidence="1" type="ORF">B0T15DRAFT_576447</name>
</gene>
<dbReference type="Proteomes" id="UP001273166">
    <property type="component" value="Unassembled WGS sequence"/>
</dbReference>
<evidence type="ECO:0000313" key="1">
    <source>
        <dbReference type="EMBL" id="KAK3303013.1"/>
    </source>
</evidence>